<evidence type="ECO:0000256" key="6">
    <source>
        <dbReference type="ARBA" id="ARBA00023157"/>
    </source>
</evidence>
<dbReference type="PROSITE" id="PS50026">
    <property type="entry name" value="EGF_3"/>
    <property type="match status" value="1"/>
</dbReference>
<dbReference type="InterPro" id="IPR017857">
    <property type="entry name" value="Coagulation_fac-like_Gla_dom"/>
</dbReference>
<dbReference type="GO" id="GO:0005615">
    <property type="term" value="C:extracellular space"/>
    <property type="evidence" value="ECO:0007669"/>
    <property type="project" value="TreeGrafter"/>
</dbReference>
<feature type="disulfide bond" evidence="8">
    <location>
        <begin position="99"/>
        <end position="108"/>
    </location>
</feature>
<dbReference type="InterPro" id="IPR012224">
    <property type="entry name" value="Pept_S1A_FX"/>
</dbReference>
<dbReference type="Gene3D" id="2.40.10.10">
    <property type="entry name" value="Trypsin-like serine proteases"/>
    <property type="match status" value="2"/>
</dbReference>
<comment type="caution">
    <text evidence="8">Lacks conserved residue(s) required for the propagation of feature annotation.</text>
</comment>
<dbReference type="InterPro" id="IPR050442">
    <property type="entry name" value="Peptidase_S1_coag_factors"/>
</dbReference>
<dbReference type="SUPFAM" id="SSF57196">
    <property type="entry name" value="EGF/Laminin"/>
    <property type="match status" value="1"/>
</dbReference>
<evidence type="ECO:0000256" key="1">
    <source>
        <dbReference type="ARBA" id="ARBA00004613"/>
    </source>
</evidence>
<dbReference type="PROSITE" id="PS00011">
    <property type="entry name" value="GLA_1"/>
    <property type="match status" value="1"/>
</dbReference>
<dbReference type="InterPro" id="IPR001254">
    <property type="entry name" value="Trypsin_dom"/>
</dbReference>
<dbReference type="PANTHER" id="PTHR24278">
    <property type="entry name" value="COAGULATION FACTOR"/>
    <property type="match status" value="1"/>
</dbReference>
<evidence type="ECO:0000256" key="7">
    <source>
        <dbReference type="ARBA" id="ARBA00023180"/>
    </source>
</evidence>
<evidence type="ECO:0000313" key="13">
    <source>
        <dbReference type="Proteomes" id="UP000594220"/>
    </source>
</evidence>
<dbReference type="InterPro" id="IPR000294">
    <property type="entry name" value="GLA_domain"/>
</dbReference>
<reference evidence="12" key="2">
    <citation type="submission" date="2025-09" db="UniProtKB">
        <authorList>
            <consortium name="Ensembl"/>
        </authorList>
    </citation>
    <scope>IDENTIFICATION</scope>
</reference>
<dbReference type="SMART" id="SM00020">
    <property type="entry name" value="Tryp_SPc"/>
    <property type="match status" value="1"/>
</dbReference>
<keyword evidence="3" id="KW-0964">Secreted</keyword>
<evidence type="ECO:0000259" key="11">
    <source>
        <dbReference type="PROSITE" id="PS50998"/>
    </source>
</evidence>
<keyword evidence="5" id="KW-0106">Calcium</keyword>
<dbReference type="SMART" id="SM00069">
    <property type="entry name" value="GLA"/>
    <property type="match status" value="1"/>
</dbReference>
<feature type="domain" description="Peptidase S1" evidence="10">
    <location>
        <begin position="138"/>
        <end position="378"/>
    </location>
</feature>
<dbReference type="FunFam" id="2.10.25.10:FF:000480">
    <property type="entry name" value="Protein Z, vitamin K-dependent plasma glycoprotein"/>
    <property type="match status" value="1"/>
</dbReference>
<comment type="subcellular location">
    <subcellularLocation>
        <location evidence="1">Secreted</location>
    </subcellularLocation>
</comment>
<dbReference type="Pfam" id="PF14670">
    <property type="entry name" value="FXa_inhibition"/>
    <property type="match status" value="1"/>
</dbReference>
<dbReference type="Gene3D" id="2.10.25.10">
    <property type="entry name" value="Laminin"/>
    <property type="match status" value="2"/>
</dbReference>
<dbReference type="Ensembl" id="ENSCPRT00005027454.1">
    <property type="protein sequence ID" value="ENSCPRP00005023517.1"/>
    <property type="gene ID" value="ENSCPRG00005016332.1"/>
</dbReference>
<dbReference type="GeneTree" id="ENSGT00940000154505"/>
<feature type="domain" description="Gla" evidence="11">
    <location>
        <begin position="27"/>
        <end position="73"/>
    </location>
</feature>
<dbReference type="OMA" id="KNECHHH"/>
<feature type="domain" description="EGF-like" evidence="9">
    <location>
        <begin position="73"/>
        <end position="109"/>
    </location>
</feature>
<evidence type="ECO:0000256" key="4">
    <source>
        <dbReference type="ARBA" id="ARBA00022536"/>
    </source>
</evidence>
<name>A0A7M4FE06_CROPO</name>
<sequence>QPNCCQVFSVFLSANDANKVITRPKRAHFFFFEEFLQGDLERECLEERCSLEEAREVFEDDEKLKIFWNGYFGGRQCSSNPCLHNGACMDNIRSYICSCTSGYEGDNCALAENECHHKTSYGCQQFCYPGPRSYRCSCANGYELGKDKKSCIPTDKCACGRFKYTVLLLNSEGKSFCGGVLLASNFVLTTATCALLHRNFVIKVGAGRLLSMFFLYICLNTCKHIHIRYDKETGENNIALIQLQEHIECNSYQLPICTPDRDFAEHVLIPQLAGTVSGWKIEGTELTGVLKELQVSHLPIEECEQLLNTSLTNREFCGHHQAPMDEPLAGGNFAATDYKGTWFLTGITGTRPTKATNPEIFLFTKIARYMMWFKQTMV</sequence>
<keyword evidence="2" id="KW-0301">Gamma-carboxyglutamic acid</keyword>
<dbReference type="InterPro" id="IPR000152">
    <property type="entry name" value="EGF-type_Asp/Asn_hydroxyl_site"/>
</dbReference>
<dbReference type="InterPro" id="IPR035972">
    <property type="entry name" value="GLA-like_dom_SF"/>
</dbReference>
<dbReference type="FunFam" id="2.10.25.10:FF:000162">
    <property type="entry name" value="Coagulation factor X (Predicted)"/>
    <property type="match status" value="1"/>
</dbReference>
<keyword evidence="13" id="KW-1185">Reference proteome</keyword>
<evidence type="ECO:0000256" key="5">
    <source>
        <dbReference type="ARBA" id="ARBA00022837"/>
    </source>
</evidence>
<dbReference type="PANTHER" id="PTHR24278:SF20">
    <property type="entry name" value="VITAMIN K-DEPENDENT PROTEIN Z"/>
    <property type="match status" value="1"/>
</dbReference>
<evidence type="ECO:0000259" key="9">
    <source>
        <dbReference type="PROSITE" id="PS50026"/>
    </source>
</evidence>
<dbReference type="SUPFAM" id="SSF57630">
    <property type="entry name" value="GLA-domain"/>
    <property type="match status" value="1"/>
</dbReference>
<organism evidence="12 13">
    <name type="scientific">Crocodylus porosus</name>
    <name type="common">Saltwater crocodile</name>
    <name type="synonym">Estuarine crocodile</name>
    <dbReference type="NCBI Taxonomy" id="8502"/>
    <lineage>
        <taxon>Eukaryota</taxon>
        <taxon>Metazoa</taxon>
        <taxon>Chordata</taxon>
        <taxon>Craniata</taxon>
        <taxon>Vertebrata</taxon>
        <taxon>Euteleostomi</taxon>
        <taxon>Archelosauria</taxon>
        <taxon>Archosauria</taxon>
        <taxon>Crocodylia</taxon>
        <taxon>Longirostres</taxon>
        <taxon>Crocodylidae</taxon>
        <taxon>Crocodylus</taxon>
    </lineage>
</organism>
<proteinExistence type="predicted"/>
<evidence type="ECO:0000256" key="2">
    <source>
        <dbReference type="ARBA" id="ARBA00022479"/>
    </source>
</evidence>
<dbReference type="Pfam" id="PF00089">
    <property type="entry name" value="Trypsin"/>
    <property type="match status" value="1"/>
</dbReference>
<dbReference type="GO" id="GO:0006508">
    <property type="term" value="P:proteolysis"/>
    <property type="evidence" value="ECO:0007669"/>
    <property type="project" value="InterPro"/>
</dbReference>
<keyword evidence="6 8" id="KW-1015">Disulfide bond</keyword>
<dbReference type="InterPro" id="IPR001881">
    <property type="entry name" value="EGF-like_Ca-bd_dom"/>
</dbReference>
<dbReference type="Gene3D" id="4.10.740.10">
    <property type="entry name" value="Coagulation Factor IX"/>
    <property type="match status" value="1"/>
</dbReference>
<dbReference type="InterPro" id="IPR043504">
    <property type="entry name" value="Peptidase_S1_PA_chymotrypsin"/>
</dbReference>
<evidence type="ECO:0000256" key="8">
    <source>
        <dbReference type="PROSITE-ProRule" id="PRU00076"/>
    </source>
</evidence>
<protein>
    <submittedName>
        <fullName evidence="12">Protein Z, vitamin K dependent plasma glycoprotein</fullName>
    </submittedName>
</protein>
<dbReference type="PROSITE" id="PS50240">
    <property type="entry name" value="TRYPSIN_DOM"/>
    <property type="match status" value="1"/>
</dbReference>
<dbReference type="FunFam" id="4.10.740.10:FF:000001">
    <property type="entry name" value="vitamin K-dependent protein S"/>
    <property type="match status" value="1"/>
</dbReference>
<evidence type="ECO:0000256" key="3">
    <source>
        <dbReference type="ARBA" id="ARBA00022525"/>
    </source>
</evidence>
<dbReference type="SMART" id="SM00181">
    <property type="entry name" value="EGF"/>
    <property type="match status" value="2"/>
</dbReference>
<reference evidence="12" key="1">
    <citation type="submission" date="2025-08" db="UniProtKB">
        <authorList>
            <consortium name="Ensembl"/>
        </authorList>
    </citation>
    <scope>IDENTIFICATION</scope>
</reference>
<evidence type="ECO:0000259" key="10">
    <source>
        <dbReference type="PROSITE" id="PS50240"/>
    </source>
</evidence>
<dbReference type="SMART" id="SM00179">
    <property type="entry name" value="EGF_CA"/>
    <property type="match status" value="2"/>
</dbReference>
<dbReference type="Pfam" id="PF00008">
    <property type="entry name" value="EGF"/>
    <property type="match status" value="1"/>
</dbReference>
<dbReference type="CDD" id="cd00054">
    <property type="entry name" value="EGF_CA"/>
    <property type="match status" value="1"/>
</dbReference>
<dbReference type="PROSITE" id="PS00022">
    <property type="entry name" value="EGF_1"/>
    <property type="match status" value="1"/>
</dbReference>
<dbReference type="Proteomes" id="UP000594220">
    <property type="component" value="Unplaced"/>
</dbReference>
<dbReference type="PRINTS" id="PR00001">
    <property type="entry name" value="GLABLOOD"/>
</dbReference>
<dbReference type="PROSITE" id="PS50998">
    <property type="entry name" value="GLA_2"/>
    <property type="match status" value="1"/>
</dbReference>
<dbReference type="GO" id="GO:0007596">
    <property type="term" value="P:blood coagulation"/>
    <property type="evidence" value="ECO:0007669"/>
    <property type="project" value="Ensembl"/>
</dbReference>
<dbReference type="InterPro" id="IPR000742">
    <property type="entry name" value="EGF"/>
</dbReference>
<gene>
    <name evidence="12" type="primary">PROZ</name>
</gene>
<dbReference type="SUPFAM" id="SSF50494">
    <property type="entry name" value="Trypsin-like serine proteases"/>
    <property type="match status" value="1"/>
</dbReference>
<dbReference type="PIRSF" id="PIRSF001143">
    <property type="entry name" value="Factor_X"/>
    <property type="match status" value="1"/>
</dbReference>
<dbReference type="GO" id="GO:0004252">
    <property type="term" value="F:serine-type endopeptidase activity"/>
    <property type="evidence" value="ECO:0007669"/>
    <property type="project" value="InterPro"/>
</dbReference>
<dbReference type="PROSITE" id="PS01186">
    <property type="entry name" value="EGF_2"/>
    <property type="match status" value="1"/>
</dbReference>
<dbReference type="GO" id="GO:0005509">
    <property type="term" value="F:calcium ion binding"/>
    <property type="evidence" value="ECO:0007669"/>
    <property type="project" value="InterPro"/>
</dbReference>
<dbReference type="Pfam" id="PF00594">
    <property type="entry name" value="Gla"/>
    <property type="match status" value="1"/>
</dbReference>
<accession>A0A7M4FE06</accession>
<evidence type="ECO:0000313" key="12">
    <source>
        <dbReference type="Ensembl" id="ENSCPRP00005023517.1"/>
    </source>
</evidence>
<dbReference type="InterPro" id="IPR009003">
    <property type="entry name" value="Peptidase_S1_PA"/>
</dbReference>
<keyword evidence="4 8" id="KW-0245">EGF-like domain</keyword>
<keyword evidence="7" id="KW-0325">Glycoprotein</keyword>
<dbReference type="PROSITE" id="PS00010">
    <property type="entry name" value="ASX_HYDROXYL"/>
    <property type="match status" value="1"/>
</dbReference>
<dbReference type="AlphaFoldDB" id="A0A7M4FE06"/>